<name>A0ACC1RWX2_9APHY</name>
<reference evidence="1" key="1">
    <citation type="submission" date="2022-07" db="EMBL/GenBank/DDBJ databases">
        <title>Genome Sequence of Phlebia brevispora.</title>
        <authorList>
            <person name="Buettner E."/>
        </authorList>
    </citation>
    <scope>NUCLEOTIDE SEQUENCE</scope>
    <source>
        <strain evidence="1">MPL23</strain>
    </source>
</reference>
<comment type="caution">
    <text evidence="1">The sequence shown here is derived from an EMBL/GenBank/DDBJ whole genome shotgun (WGS) entry which is preliminary data.</text>
</comment>
<sequence length="93" mass="10894">MLVRDPSRRATARELLSHQYFKIIDVDWNDLDRSFLKSSAFTATPRCYGLEKAEPKARRVTAAAQALLDYERKERLQKGDPYSFSPEKYHAWD</sequence>
<dbReference type="EMBL" id="JANHOG010002097">
    <property type="protein sequence ID" value="KAJ3527319.1"/>
    <property type="molecule type" value="Genomic_DNA"/>
</dbReference>
<gene>
    <name evidence="1" type="ORF">NM688_g8145</name>
</gene>
<proteinExistence type="predicted"/>
<protein>
    <submittedName>
        <fullName evidence="1">Uncharacterized protein</fullName>
    </submittedName>
</protein>
<dbReference type="Proteomes" id="UP001148662">
    <property type="component" value="Unassembled WGS sequence"/>
</dbReference>
<keyword evidence="2" id="KW-1185">Reference proteome</keyword>
<evidence type="ECO:0000313" key="2">
    <source>
        <dbReference type="Proteomes" id="UP001148662"/>
    </source>
</evidence>
<evidence type="ECO:0000313" key="1">
    <source>
        <dbReference type="EMBL" id="KAJ3527319.1"/>
    </source>
</evidence>
<accession>A0ACC1RWX2</accession>
<organism evidence="1 2">
    <name type="scientific">Phlebia brevispora</name>
    <dbReference type="NCBI Taxonomy" id="194682"/>
    <lineage>
        <taxon>Eukaryota</taxon>
        <taxon>Fungi</taxon>
        <taxon>Dikarya</taxon>
        <taxon>Basidiomycota</taxon>
        <taxon>Agaricomycotina</taxon>
        <taxon>Agaricomycetes</taxon>
        <taxon>Polyporales</taxon>
        <taxon>Meruliaceae</taxon>
        <taxon>Phlebia</taxon>
    </lineage>
</organism>